<evidence type="ECO:0000259" key="1">
    <source>
        <dbReference type="Pfam" id="PF25298"/>
    </source>
</evidence>
<gene>
    <name evidence="2" type="ORF">WA026_021418</name>
</gene>
<dbReference type="Proteomes" id="UP001431783">
    <property type="component" value="Unassembled WGS sequence"/>
</dbReference>
<evidence type="ECO:0000313" key="3">
    <source>
        <dbReference type="Proteomes" id="UP001431783"/>
    </source>
</evidence>
<feature type="domain" description="FP protein C-terminal" evidence="1">
    <location>
        <begin position="60"/>
        <end position="108"/>
    </location>
</feature>
<name>A0AAW1TZ73_9CUCU</name>
<organism evidence="2 3">
    <name type="scientific">Henosepilachna vigintioctopunctata</name>
    <dbReference type="NCBI Taxonomy" id="420089"/>
    <lineage>
        <taxon>Eukaryota</taxon>
        <taxon>Metazoa</taxon>
        <taxon>Ecdysozoa</taxon>
        <taxon>Arthropoda</taxon>
        <taxon>Hexapoda</taxon>
        <taxon>Insecta</taxon>
        <taxon>Pterygota</taxon>
        <taxon>Neoptera</taxon>
        <taxon>Endopterygota</taxon>
        <taxon>Coleoptera</taxon>
        <taxon>Polyphaga</taxon>
        <taxon>Cucujiformia</taxon>
        <taxon>Coccinelloidea</taxon>
        <taxon>Coccinellidae</taxon>
        <taxon>Epilachninae</taxon>
        <taxon>Epilachnini</taxon>
        <taxon>Henosepilachna</taxon>
    </lineage>
</organism>
<proteinExistence type="predicted"/>
<sequence>MFGVLQKLEVSHALFAFPVRVSKISLWKKKRARGTSTFRDMELDGEKRIIYINDDLPREIQDLLRSTKELRKTGFRYIWVKDGNVLCRKTEHSKTILITSTSQIEQLKK</sequence>
<keyword evidence="3" id="KW-1185">Reference proteome</keyword>
<dbReference type="InterPro" id="IPR057251">
    <property type="entry name" value="FP_C"/>
</dbReference>
<reference evidence="2 3" key="1">
    <citation type="submission" date="2023-03" db="EMBL/GenBank/DDBJ databases">
        <title>Genome insight into feeding habits of ladybird beetles.</title>
        <authorList>
            <person name="Li H.-S."/>
            <person name="Huang Y.-H."/>
            <person name="Pang H."/>
        </authorList>
    </citation>
    <scope>NUCLEOTIDE SEQUENCE [LARGE SCALE GENOMIC DNA]</scope>
    <source>
        <strain evidence="2">SYSU_2023b</strain>
        <tissue evidence="2">Whole body</tissue>
    </source>
</reference>
<dbReference type="AlphaFoldDB" id="A0AAW1TZ73"/>
<dbReference type="Pfam" id="PF25298">
    <property type="entry name" value="Baculo_FP_2nd"/>
    <property type="match status" value="1"/>
</dbReference>
<protein>
    <recommendedName>
        <fullName evidence="1">FP protein C-terminal domain-containing protein</fullName>
    </recommendedName>
</protein>
<comment type="caution">
    <text evidence="2">The sequence shown here is derived from an EMBL/GenBank/DDBJ whole genome shotgun (WGS) entry which is preliminary data.</text>
</comment>
<dbReference type="EMBL" id="JARQZJ010000016">
    <property type="protein sequence ID" value="KAK9873185.1"/>
    <property type="molecule type" value="Genomic_DNA"/>
</dbReference>
<accession>A0AAW1TZ73</accession>
<evidence type="ECO:0000313" key="2">
    <source>
        <dbReference type="EMBL" id="KAK9873185.1"/>
    </source>
</evidence>